<comment type="similarity">
    <text evidence="2">Belongs to the class-III pyridine nucleotide-disulfide oxidoreductase family.</text>
</comment>
<evidence type="ECO:0000259" key="7">
    <source>
        <dbReference type="Pfam" id="PF02852"/>
    </source>
</evidence>
<dbReference type="PRINTS" id="PR00411">
    <property type="entry name" value="PNDRDTASEI"/>
</dbReference>
<feature type="domain" description="FAD/NAD(P)-binding" evidence="8">
    <location>
        <begin position="5"/>
        <end position="289"/>
    </location>
</feature>
<evidence type="ECO:0000256" key="1">
    <source>
        <dbReference type="ARBA" id="ARBA00001974"/>
    </source>
</evidence>
<dbReference type="PANTHER" id="PTHR43429:SF1">
    <property type="entry name" value="NAD(P)H SULFUR OXIDOREDUCTASE (COA-DEPENDENT)"/>
    <property type="match status" value="1"/>
</dbReference>
<dbReference type="InterPro" id="IPR004099">
    <property type="entry name" value="Pyr_nucl-diS_OxRdtase_dimer"/>
</dbReference>
<keyword evidence="6" id="KW-0676">Redox-active center</keyword>
<keyword evidence="5" id="KW-0560">Oxidoreductase</keyword>
<dbReference type="AlphaFoldDB" id="A0A7C3RM29"/>
<evidence type="ECO:0000256" key="5">
    <source>
        <dbReference type="ARBA" id="ARBA00023002"/>
    </source>
</evidence>
<dbReference type="EMBL" id="DTLB01000023">
    <property type="protein sequence ID" value="HFW32169.1"/>
    <property type="molecule type" value="Genomic_DNA"/>
</dbReference>
<gene>
    <name evidence="9" type="ORF">ENW66_04355</name>
</gene>
<keyword evidence="3" id="KW-0285">Flavoprotein</keyword>
<dbReference type="Gene3D" id="3.50.50.60">
    <property type="entry name" value="FAD/NAD(P)-binding domain"/>
    <property type="match status" value="2"/>
</dbReference>
<dbReference type="PRINTS" id="PR00368">
    <property type="entry name" value="FADPNR"/>
</dbReference>
<comment type="cofactor">
    <cofactor evidence="1">
        <name>FAD</name>
        <dbReference type="ChEBI" id="CHEBI:57692"/>
    </cofactor>
</comment>
<dbReference type="InterPro" id="IPR050260">
    <property type="entry name" value="FAD-bd_OxRdtase"/>
</dbReference>
<sequence length="442" mass="48075">MELVKVAIIGGGAAGMSAASRVKALQPGWDVKVFEKSRWVSHAPCGIPFFVGGAVEKFDELCAYDTDYFRHERGIDVHTCARVVEVNDGILRVSEGGRETTYEWDKLLFATGSKAVRLGVEGEDLDGVIYVDDIENAERVKIEAAKVDNVVVVGSGYIGVEMADAITGLGKNVTVIEVMERPLPEYDAEIAAIIKSEMEKYVNLRLSEKVLAFEGKERVERVITNKGEYSCDLAIIAVGVVPNTDLAKGLVELGVKGAIKTNSRMETSRENIYAAGDCAESINVVTGKEDWIPLAAPANKMGYVAGVNMAGFEMHYPGSLKSQLTGFKNIEIGKAGLSENEAIRQGYEVVSAFITSRTSARYLPGGLIHLKVVADRKGKLLGMQAVGKDVAMRVYAASALLYKNGDVKDLFFTDFPYYPPVSRVWDPLVVAARNIFRKLGMP</sequence>
<accession>A0A7C3RM29</accession>
<dbReference type="PANTHER" id="PTHR43429">
    <property type="entry name" value="PYRIDINE NUCLEOTIDE-DISULFIDE OXIDOREDUCTASE DOMAIN-CONTAINING"/>
    <property type="match status" value="1"/>
</dbReference>
<dbReference type="InterPro" id="IPR036188">
    <property type="entry name" value="FAD/NAD-bd_sf"/>
</dbReference>
<keyword evidence="4" id="KW-0274">FAD</keyword>
<evidence type="ECO:0000256" key="4">
    <source>
        <dbReference type="ARBA" id="ARBA00022827"/>
    </source>
</evidence>
<evidence type="ECO:0000256" key="2">
    <source>
        <dbReference type="ARBA" id="ARBA00009130"/>
    </source>
</evidence>
<dbReference type="SUPFAM" id="SSF51905">
    <property type="entry name" value="FAD/NAD(P)-binding domain"/>
    <property type="match status" value="1"/>
</dbReference>
<dbReference type="InterPro" id="IPR023753">
    <property type="entry name" value="FAD/NAD-binding_dom"/>
</dbReference>
<evidence type="ECO:0000256" key="3">
    <source>
        <dbReference type="ARBA" id="ARBA00022630"/>
    </source>
</evidence>
<evidence type="ECO:0000313" key="9">
    <source>
        <dbReference type="EMBL" id="HFW32169.1"/>
    </source>
</evidence>
<protein>
    <submittedName>
        <fullName evidence="9">CoA-disulfide reductase</fullName>
    </submittedName>
</protein>
<proteinExistence type="inferred from homology"/>
<comment type="caution">
    <text evidence="9">The sequence shown here is derived from an EMBL/GenBank/DDBJ whole genome shotgun (WGS) entry which is preliminary data.</text>
</comment>
<evidence type="ECO:0000256" key="6">
    <source>
        <dbReference type="ARBA" id="ARBA00023284"/>
    </source>
</evidence>
<evidence type="ECO:0000259" key="8">
    <source>
        <dbReference type="Pfam" id="PF07992"/>
    </source>
</evidence>
<reference evidence="9" key="1">
    <citation type="journal article" date="2020" name="mSystems">
        <title>Genome- and Community-Level Interaction Insights into Carbon Utilization and Element Cycling Functions of Hydrothermarchaeota in Hydrothermal Sediment.</title>
        <authorList>
            <person name="Zhou Z."/>
            <person name="Liu Y."/>
            <person name="Xu W."/>
            <person name="Pan J."/>
            <person name="Luo Z.H."/>
            <person name="Li M."/>
        </authorList>
    </citation>
    <scope>NUCLEOTIDE SEQUENCE [LARGE SCALE GENOMIC DNA]</scope>
    <source>
        <strain evidence="9">SpSt-87</strain>
    </source>
</reference>
<dbReference type="InterPro" id="IPR016156">
    <property type="entry name" value="FAD/NAD-linked_Rdtase_dimer_sf"/>
</dbReference>
<dbReference type="GO" id="GO:0016491">
    <property type="term" value="F:oxidoreductase activity"/>
    <property type="evidence" value="ECO:0007669"/>
    <property type="project" value="UniProtKB-KW"/>
</dbReference>
<dbReference type="Pfam" id="PF07992">
    <property type="entry name" value="Pyr_redox_2"/>
    <property type="match status" value="1"/>
</dbReference>
<organism evidence="9">
    <name type="scientific">Archaeoglobus fulgidus</name>
    <dbReference type="NCBI Taxonomy" id="2234"/>
    <lineage>
        <taxon>Archaea</taxon>
        <taxon>Methanobacteriati</taxon>
        <taxon>Methanobacteriota</taxon>
        <taxon>Archaeoglobi</taxon>
        <taxon>Archaeoglobales</taxon>
        <taxon>Archaeoglobaceae</taxon>
        <taxon>Archaeoglobus</taxon>
    </lineage>
</organism>
<dbReference type="Pfam" id="PF02852">
    <property type="entry name" value="Pyr_redox_dim"/>
    <property type="match status" value="1"/>
</dbReference>
<name>A0A7C3RM29_ARCFL</name>
<feature type="domain" description="Pyridine nucleotide-disulphide oxidoreductase dimerisation" evidence="7">
    <location>
        <begin position="326"/>
        <end position="424"/>
    </location>
</feature>
<dbReference type="SUPFAM" id="SSF55424">
    <property type="entry name" value="FAD/NAD-linked reductases, dimerisation (C-terminal) domain"/>
    <property type="match status" value="1"/>
</dbReference>